<organism evidence="1 2">
    <name type="scientific">Caerostris extrusa</name>
    <name type="common">Bark spider</name>
    <name type="synonym">Caerostris bankana</name>
    <dbReference type="NCBI Taxonomy" id="172846"/>
    <lineage>
        <taxon>Eukaryota</taxon>
        <taxon>Metazoa</taxon>
        <taxon>Ecdysozoa</taxon>
        <taxon>Arthropoda</taxon>
        <taxon>Chelicerata</taxon>
        <taxon>Arachnida</taxon>
        <taxon>Araneae</taxon>
        <taxon>Araneomorphae</taxon>
        <taxon>Entelegynae</taxon>
        <taxon>Araneoidea</taxon>
        <taxon>Araneidae</taxon>
        <taxon>Caerostris</taxon>
    </lineage>
</organism>
<accession>A0AAV4SJP1</accession>
<gene>
    <name evidence="1" type="ORF">CEXT_286131</name>
</gene>
<evidence type="ECO:0000313" key="2">
    <source>
        <dbReference type="Proteomes" id="UP001054945"/>
    </source>
</evidence>
<dbReference type="Proteomes" id="UP001054945">
    <property type="component" value="Unassembled WGS sequence"/>
</dbReference>
<keyword evidence="2" id="KW-1185">Reference proteome</keyword>
<protein>
    <submittedName>
        <fullName evidence="1">Uncharacterized protein</fullName>
    </submittedName>
</protein>
<proteinExistence type="predicted"/>
<dbReference type="EMBL" id="BPLR01009752">
    <property type="protein sequence ID" value="GIY34305.1"/>
    <property type="molecule type" value="Genomic_DNA"/>
</dbReference>
<dbReference type="AlphaFoldDB" id="A0AAV4SJP1"/>
<comment type="caution">
    <text evidence="1">The sequence shown here is derived from an EMBL/GenBank/DDBJ whole genome shotgun (WGS) entry which is preliminary data.</text>
</comment>
<sequence>MFKWGCSKKPLGNECPHYHFHQHVSVTSFTRRTSEWRGGGGRSHPFIPLWAGARASGRESESGRAASDLDQDGPAQPLLLLEVREKGELRQWILHPGTTDFFFFFTFKVVTVLVARSFLKVARVSIQSVIFFLTRLQ</sequence>
<name>A0AAV4SJP1_CAEEX</name>
<evidence type="ECO:0000313" key="1">
    <source>
        <dbReference type="EMBL" id="GIY34305.1"/>
    </source>
</evidence>
<reference evidence="1 2" key="1">
    <citation type="submission" date="2021-06" db="EMBL/GenBank/DDBJ databases">
        <title>Caerostris extrusa draft genome.</title>
        <authorList>
            <person name="Kono N."/>
            <person name="Arakawa K."/>
        </authorList>
    </citation>
    <scope>NUCLEOTIDE SEQUENCE [LARGE SCALE GENOMIC DNA]</scope>
</reference>